<accession>A0A7G5FD34</accession>
<protein>
    <recommendedName>
        <fullName evidence="4">DAGKc domain-containing protein</fullName>
    </recommendedName>
</protein>
<gene>
    <name evidence="2" type="ORF">HW450_09150</name>
</gene>
<dbReference type="EMBL" id="CP059833">
    <property type="protein sequence ID" value="QMV84525.1"/>
    <property type="molecule type" value="Genomic_DNA"/>
</dbReference>
<keyword evidence="3" id="KW-1185">Reference proteome</keyword>
<evidence type="ECO:0000313" key="3">
    <source>
        <dbReference type="Proteomes" id="UP000515570"/>
    </source>
</evidence>
<reference evidence="2 3" key="1">
    <citation type="submission" date="2020-07" db="EMBL/GenBank/DDBJ databases">
        <title>non toxigenic Corynebacterium sp. nov from a clinical source.</title>
        <authorList>
            <person name="Bernier A.-M."/>
            <person name="Bernard K."/>
        </authorList>
    </citation>
    <scope>NUCLEOTIDE SEQUENCE [LARGE SCALE GENOMIC DNA]</scope>
    <source>
        <strain evidence="3">NML 93-0612</strain>
    </source>
</reference>
<organism evidence="2 3">
    <name type="scientific">Corynebacterium hindlerae</name>
    <dbReference type="NCBI Taxonomy" id="699041"/>
    <lineage>
        <taxon>Bacteria</taxon>
        <taxon>Bacillati</taxon>
        <taxon>Actinomycetota</taxon>
        <taxon>Actinomycetes</taxon>
        <taxon>Mycobacteriales</taxon>
        <taxon>Corynebacteriaceae</taxon>
        <taxon>Corynebacterium</taxon>
    </lineage>
</organism>
<dbReference type="Proteomes" id="UP000515570">
    <property type="component" value="Chromosome"/>
</dbReference>
<name>A0A7G5FD34_9CORY</name>
<proteinExistence type="predicted"/>
<evidence type="ECO:0000313" key="2">
    <source>
        <dbReference type="EMBL" id="QMV84525.1"/>
    </source>
</evidence>
<dbReference type="RefSeq" id="WP_182385333.1">
    <property type="nucleotide sequence ID" value="NZ_CP059833.1"/>
</dbReference>
<evidence type="ECO:0000256" key="1">
    <source>
        <dbReference type="SAM" id="MobiDB-lite"/>
    </source>
</evidence>
<sequence length="258" mass="28052">MQLLSIDCGNSNFPSDIRLPDVPSQRDLKFLEGIARSALPEDPTPSLDDIQRQPDVKPLGAPQPAPQQPLRDVRLVVIGSDAALSAVLTRLMRQDDMWIQVGFVPTSPSVVAQNWGLPKDAWEFATQAAAKPAPLIRDDAGIAVAGSATITEWDNAELVGEIIVDDHVLLHSEQQINNFGARLVPTSGAPGIAAVKRINPRPRLFKKEYDPATLATGRALQVGGQNVRVLVDGISRKRPVERATFYRHLRDAQLVMGA</sequence>
<evidence type="ECO:0008006" key="4">
    <source>
        <dbReference type="Google" id="ProtNLM"/>
    </source>
</evidence>
<feature type="region of interest" description="Disordered" evidence="1">
    <location>
        <begin position="38"/>
        <end position="67"/>
    </location>
</feature>
<dbReference type="AlphaFoldDB" id="A0A7G5FD34"/>